<keyword evidence="1" id="KW-0472">Membrane</keyword>
<proteinExistence type="predicted"/>
<evidence type="ECO:0000259" key="3">
    <source>
        <dbReference type="Pfam" id="PF01757"/>
    </source>
</evidence>
<dbReference type="PANTHER" id="PTHR23028">
    <property type="entry name" value="ACETYLTRANSFERASE"/>
    <property type="match status" value="1"/>
</dbReference>
<reference evidence="4 5" key="1">
    <citation type="journal article" date="2014" name="BMC Genomics">
        <title>Genome sequencing of four Aureobasidium pullulans varieties: biotechnological potential, stress tolerance, and description of new species.</title>
        <authorList>
            <person name="Gostin Ar C."/>
            <person name="Ohm R.A."/>
            <person name="Kogej T."/>
            <person name="Sonjak S."/>
            <person name="Turk M."/>
            <person name="Zajc J."/>
            <person name="Zalar P."/>
            <person name="Grube M."/>
            <person name="Sun H."/>
            <person name="Han J."/>
            <person name="Sharma A."/>
            <person name="Chiniquy J."/>
            <person name="Ngan C.Y."/>
            <person name="Lipzen A."/>
            <person name="Barry K."/>
            <person name="Grigoriev I.V."/>
            <person name="Gunde-Cimerman N."/>
        </authorList>
    </citation>
    <scope>NUCLEOTIDE SEQUENCE [LARGE SCALE GENOMIC DNA]</scope>
    <source>
        <strain evidence="4 5">CBS 110374</strain>
    </source>
</reference>
<keyword evidence="5" id="KW-1185">Reference proteome</keyword>
<dbReference type="RefSeq" id="XP_040877314.1">
    <property type="nucleotide sequence ID" value="XM_041026798.1"/>
</dbReference>
<dbReference type="GO" id="GO:0016747">
    <property type="term" value="F:acyltransferase activity, transferring groups other than amino-acyl groups"/>
    <property type="evidence" value="ECO:0007669"/>
    <property type="project" value="InterPro"/>
</dbReference>
<dbReference type="EMBL" id="KL584843">
    <property type="protein sequence ID" value="KEQ60291.1"/>
    <property type="molecule type" value="Genomic_DNA"/>
</dbReference>
<feature type="transmembrane region" description="Helical" evidence="1">
    <location>
        <begin position="408"/>
        <end position="430"/>
    </location>
</feature>
<feature type="domain" description="Acyltransferase 3" evidence="3">
    <location>
        <begin position="34"/>
        <end position="427"/>
    </location>
</feature>
<keyword evidence="1" id="KW-0812">Transmembrane</keyword>
<dbReference type="AlphaFoldDB" id="A0A074WCR4"/>
<feature type="chain" id="PRO_5001701332" description="Acyltransferase 3 domain-containing protein" evidence="2">
    <location>
        <begin position="17"/>
        <end position="447"/>
    </location>
</feature>
<gene>
    <name evidence="4" type="ORF">M437DRAFT_77376</name>
</gene>
<evidence type="ECO:0000313" key="5">
    <source>
        <dbReference type="Proteomes" id="UP000030672"/>
    </source>
</evidence>
<dbReference type="InterPro" id="IPR050879">
    <property type="entry name" value="Acyltransferase_3"/>
</dbReference>
<evidence type="ECO:0000256" key="1">
    <source>
        <dbReference type="SAM" id="Phobius"/>
    </source>
</evidence>
<dbReference type="Pfam" id="PF01757">
    <property type="entry name" value="Acyl_transf_3"/>
    <property type="match status" value="1"/>
</dbReference>
<dbReference type="InterPro" id="IPR002656">
    <property type="entry name" value="Acyl_transf_3_dom"/>
</dbReference>
<evidence type="ECO:0000313" key="4">
    <source>
        <dbReference type="EMBL" id="KEQ60291.1"/>
    </source>
</evidence>
<evidence type="ECO:0000256" key="2">
    <source>
        <dbReference type="SAM" id="SignalP"/>
    </source>
</evidence>
<feature type="transmembrane region" description="Helical" evidence="1">
    <location>
        <begin position="374"/>
        <end position="396"/>
    </location>
</feature>
<feature type="transmembrane region" description="Helical" evidence="1">
    <location>
        <begin position="285"/>
        <end position="303"/>
    </location>
</feature>
<dbReference type="GeneID" id="63920171"/>
<feature type="transmembrane region" description="Helical" evidence="1">
    <location>
        <begin position="130"/>
        <end position="150"/>
    </location>
</feature>
<keyword evidence="1" id="KW-1133">Transmembrane helix</keyword>
<sequence length="447" mass="51098">MMKHTLTFLLPTVVQSRVGCPNNLASSKKLHPTAWLDGMRGIASVLVFVHHVTLPSHDVSAAWSPEEPFNSFLRLPMIRFFYNGPFMVAIFFTVSGYALSYKPVKLMRQGDFEALCSTLSSSVFRRGFRIYLPCIASTLFIVLFIQLGLYELTRPIATDPSRLSGGPEFHPERGPTAMEQIRPWFHEISRFLNPFTNDDVKHYDGHLWTISTEYTNSIILFVTQLGVCRLRSRLRLLFLLCLIAFAHQISHWSMILFYGGFVFAELDIRRRSIVQPSGAKTRANIFWSTTYIVIFSCGLYLGGQPETHLDRAPGWNTLISWIPEPFGGIFIRLRYWTAWGALLIVWSTSNSLILQRLFNHRISQYLGKISFGLYLVHGCIIQTIGYLLFAFFWSIIGYDTPARKELGFVLASIIIFAVTIWAADIFTRLVDAPSLRVARWLEQKCLV</sequence>
<organism evidence="4 5">
    <name type="scientific">Aureobasidium melanogenum (strain CBS 110374)</name>
    <name type="common">Aureobasidium pullulans var. melanogenum</name>
    <dbReference type="NCBI Taxonomy" id="1043003"/>
    <lineage>
        <taxon>Eukaryota</taxon>
        <taxon>Fungi</taxon>
        <taxon>Dikarya</taxon>
        <taxon>Ascomycota</taxon>
        <taxon>Pezizomycotina</taxon>
        <taxon>Dothideomycetes</taxon>
        <taxon>Dothideomycetidae</taxon>
        <taxon>Dothideales</taxon>
        <taxon>Saccotheciaceae</taxon>
        <taxon>Aureobasidium</taxon>
    </lineage>
</organism>
<feature type="transmembrane region" description="Helical" evidence="1">
    <location>
        <begin position="333"/>
        <end position="353"/>
    </location>
</feature>
<dbReference type="Proteomes" id="UP000030672">
    <property type="component" value="Unassembled WGS sequence"/>
</dbReference>
<feature type="signal peptide" evidence="2">
    <location>
        <begin position="1"/>
        <end position="16"/>
    </location>
</feature>
<dbReference type="PANTHER" id="PTHR23028:SF134">
    <property type="entry name" value="PUTATIVE (AFU_ORTHOLOGUE AFUA_4G08520)-RELATED"/>
    <property type="match status" value="1"/>
</dbReference>
<feature type="transmembrane region" description="Helical" evidence="1">
    <location>
        <begin position="80"/>
        <end position="99"/>
    </location>
</feature>
<dbReference type="HOGENOM" id="CLU_005679_13_5_1"/>
<accession>A0A074WCR4</accession>
<name>A0A074WCR4_AURM1</name>
<keyword evidence="2" id="KW-0732">Signal</keyword>
<protein>
    <recommendedName>
        <fullName evidence="3">Acyltransferase 3 domain-containing protein</fullName>
    </recommendedName>
</protein>
<feature type="transmembrane region" description="Helical" evidence="1">
    <location>
        <begin position="236"/>
        <end position="264"/>
    </location>
</feature>
<dbReference type="STRING" id="1043003.A0A074WCR4"/>